<sequence>MESWDPILETGRQRDWELGTGSWDLGLGDSTRDQGPGEVVHTLRKKERERHPGQDEGGSRQNRVDATSHYPTSPRRSGGAEEKEEEQGCSAHGIVRCTLLRAQPGSLSGVYLWNQSAKLRKAITTRQIEPSSCTEYARSVLMSRNKVQQWNGFGETIAIATLRARAAVRLGPESEVKGHSAHGSFYAALIETRKLDGPRRSRVFRLPHRLDEPPGPRPQTENHQSQSRPSLRGSSNLPGF</sequence>
<dbReference type="Proteomes" id="UP000295604">
    <property type="component" value="Unassembled WGS sequence"/>
</dbReference>
<feature type="region of interest" description="Disordered" evidence="1">
    <location>
        <begin position="206"/>
        <end position="240"/>
    </location>
</feature>
<organism evidence="2 3">
    <name type="scientific">Colletotrichum sidae</name>
    <dbReference type="NCBI Taxonomy" id="1347389"/>
    <lineage>
        <taxon>Eukaryota</taxon>
        <taxon>Fungi</taxon>
        <taxon>Dikarya</taxon>
        <taxon>Ascomycota</taxon>
        <taxon>Pezizomycotina</taxon>
        <taxon>Sordariomycetes</taxon>
        <taxon>Hypocreomycetidae</taxon>
        <taxon>Glomerellales</taxon>
        <taxon>Glomerellaceae</taxon>
        <taxon>Colletotrichum</taxon>
        <taxon>Colletotrichum orbiculare species complex</taxon>
    </lineage>
</organism>
<dbReference type="EMBL" id="QAPF01000025">
    <property type="protein sequence ID" value="TEA20983.1"/>
    <property type="molecule type" value="Genomic_DNA"/>
</dbReference>
<reference evidence="2 3" key="1">
    <citation type="submission" date="2018-11" db="EMBL/GenBank/DDBJ databases">
        <title>Genome sequence and assembly of Colletotrichum sidae.</title>
        <authorList>
            <person name="Gan P."/>
            <person name="Shirasu K."/>
        </authorList>
    </citation>
    <scope>NUCLEOTIDE SEQUENCE [LARGE SCALE GENOMIC DNA]</scope>
    <source>
        <strain evidence="2 3">CBS 518.97</strain>
    </source>
</reference>
<accession>A0A4R8TQS0</accession>
<dbReference type="AlphaFoldDB" id="A0A4R8TQS0"/>
<evidence type="ECO:0000256" key="1">
    <source>
        <dbReference type="SAM" id="MobiDB-lite"/>
    </source>
</evidence>
<feature type="compositionally biased region" description="Polar residues" evidence="1">
    <location>
        <begin position="59"/>
        <end position="75"/>
    </location>
</feature>
<name>A0A4R8TQS0_9PEZI</name>
<evidence type="ECO:0000313" key="2">
    <source>
        <dbReference type="EMBL" id="TEA20983.1"/>
    </source>
</evidence>
<feature type="compositionally biased region" description="Basic and acidic residues" evidence="1">
    <location>
        <begin position="49"/>
        <end position="58"/>
    </location>
</feature>
<gene>
    <name evidence="2" type="ORF">C8034_v008323</name>
</gene>
<evidence type="ECO:0000313" key="3">
    <source>
        <dbReference type="Proteomes" id="UP000295604"/>
    </source>
</evidence>
<feature type="compositionally biased region" description="Polar residues" evidence="1">
    <location>
        <begin position="219"/>
        <end position="240"/>
    </location>
</feature>
<proteinExistence type="predicted"/>
<comment type="caution">
    <text evidence="2">The sequence shown here is derived from an EMBL/GenBank/DDBJ whole genome shotgun (WGS) entry which is preliminary data.</text>
</comment>
<feature type="region of interest" description="Disordered" evidence="1">
    <location>
        <begin position="1"/>
        <end position="87"/>
    </location>
</feature>
<keyword evidence="3" id="KW-1185">Reference proteome</keyword>
<protein>
    <submittedName>
        <fullName evidence="2">Uncharacterized protein</fullName>
    </submittedName>
</protein>